<dbReference type="OMA" id="HPQFQDN"/>
<feature type="compositionally biased region" description="Basic residues" evidence="1">
    <location>
        <begin position="302"/>
        <end position="316"/>
    </location>
</feature>
<organism evidence="2 3">
    <name type="scientific">Drosophila erecta</name>
    <name type="common">Fruit fly</name>
    <dbReference type="NCBI Taxonomy" id="7220"/>
    <lineage>
        <taxon>Eukaryota</taxon>
        <taxon>Metazoa</taxon>
        <taxon>Ecdysozoa</taxon>
        <taxon>Arthropoda</taxon>
        <taxon>Hexapoda</taxon>
        <taxon>Insecta</taxon>
        <taxon>Pterygota</taxon>
        <taxon>Neoptera</taxon>
        <taxon>Endopterygota</taxon>
        <taxon>Diptera</taxon>
        <taxon>Brachycera</taxon>
        <taxon>Muscomorpha</taxon>
        <taxon>Ephydroidea</taxon>
        <taxon>Drosophilidae</taxon>
        <taxon>Drosophila</taxon>
        <taxon>Sophophora</taxon>
    </lineage>
</organism>
<feature type="region of interest" description="Disordered" evidence="1">
    <location>
        <begin position="138"/>
        <end position="159"/>
    </location>
</feature>
<feature type="compositionally biased region" description="Basic and acidic residues" evidence="1">
    <location>
        <begin position="280"/>
        <end position="301"/>
    </location>
</feature>
<accession>B3NVN7</accession>
<evidence type="ECO:0000313" key="3">
    <source>
        <dbReference type="Proteomes" id="UP000008711"/>
    </source>
</evidence>
<proteinExistence type="predicted"/>
<dbReference type="AlphaFoldDB" id="B3NVN7"/>
<evidence type="ECO:0000256" key="1">
    <source>
        <dbReference type="SAM" id="MobiDB-lite"/>
    </source>
</evidence>
<dbReference type="GO" id="GO:0005689">
    <property type="term" value="C:U12-type spliceosomal complex"/>
    <property type="evidence" value="ECO:0007669"/>
    <property type="project" value="EnsemblMetazoa"/>
</dbReference>
<reference evidence="2 3" key="1">
    <citation type="journal article" date="2007" name="Nature">
        <title>Evolution of genes and genomes on the Drosophila phylogeny.</title>
        <authorList>
            <consortium name="Drosophila 12 Genomes Consortium"/>
            <person name="Clark A.G."/>
            <person name="Eisen M.B."/>
            <person name="Smith D.R."/>
            <person name="Bergman C.M."/>
            <person name="Oliver B."/>
            <person name="Markow T.A."/>
            <person name="Kaufman T.C."/>
            <person name="Kellis M."/>
            <person name="Gelbart W."/>
            <person name="Iyer V.N."/>
            <person name="Pollard D.A."/>
            <person name="Sackton T.B."/>
            <person name="Larracuente A.M."/>
            <person name="Singh N.D."/>
            <person name="Abad J.P."/>
            <person name="Abt D.N."/>
            <person name="Adryan B."/>
            <person name="Aguade M."/>
            <person name="Akashi H."/>
            <person name="Anderson W.W."/>
            <person name="Aquadro C.F."/>
            <person name="Ardell D.H."/>
            <person name="Arguello R."/>
            <person name="Artieri C.G."/>
            <person name="Barbash D.A."/>
            <person name="Barker D."/>
            <person name="Barsanti P."/>
            <person name="Batterham P."/>
            <person name="Batzoglou S."/>
            <person name="Begun D."/>
            <person name="Bhutkar A."/>
            <person name="Blanco E."/>
            <person name="Bosak S.A."/>
            <person name="Bradley R.K."/>
            <person name="Brand A.D."/>
            <person name="Brent M.R."/>
            <person name="Brooks A.N."/>
            <person name="Brown R.H."/>
            <person name="Butlin R.K."/>
            <person name="Caggese C."/>
            <person name="Calvi B.R."/>
            <person name="Bernardo de Carvalho A."/>
            <person name="Caspi A."/>
            <person name="Castrezana S."/>
            <person name="Celniker S.E."/>
            <person name="Chang J.L."/>
            <person name="Chapple C."/>
            <person name="Chatterji S."/>
            <person name="Chinwalla A."/>
            <person name="Civetta A."/>
            <person name="Clifton S.W."/>
            <person name="Comeron J.M."/>
            <person name="Costello J.C."/>
            <person name="Coyne J.A."/>
            <person name="Daub J."/>
            <person name="David R.G."/>
            <person name="Delcher A.L."/>
            <person name="Delehaunty K."/>
            <person name="Do C.B."/>
            <person name="Ebling H."/>
            <person name="Edwards K."/>
            <person name="Eickbush T."/>
            <person name="Evans J.D."/>
            <person name="Filipski A."/>
            <person name="Findeiss S."/>
            <person name="Freyhult E."/>
            <person name="Fulton L."/>
            <person name="Fulton R."/>
            <person name="Garcia A.C."/>
            <person name="Gardiner A."/>
            <person name="Garfield D.A."/>
            <person name="Garvin B.E."/>
            <person name="Gibson G."/>
            <person name="Gilbert D."/>
            <person name="Gnerre S."/>
            <person name="Godfrey J."/>
            <person name="Good R."/>
            <person name="Gotea V."/>
            <person name="Gravely B."/>
            <person name="Greenberg A.J."/>
            <person name="Griffiths-Jones S."/>
            <person name="Gross S."/>
            <person name="Guigo R."/>
            <person name="Gustafson E.A."/>
            <person name="Haerty W."/>
            <person name="Hahn M.W."/>
            <person name="Halligan D.L."/>
            <person name="Halpern A.L."/>
            <person name="Halter G.M."/>
            <person name="Han M.V."/>
            <person name="Heger A."/>
            <person name="Hillier L."/>
            <person name="Hinrichs A.S."/>
            <person name="Holmes I."/>
            <person name="Hoskins R.A."/>
            <person name="Hubisz M.J."/>
            <person name="Hultmark D."/>
            <person name="Huntley M.A."/>
            <person name="Jaffe D.B."/>
            <person name="Jagadeeshan S."/>
            <person name="Jeck W.R."/>
            <person name="Johnson J."/>
            <person name="Jones C.D."/>
            <person name="Jordan W.C."/>
            <person name="Karpen G.H."/>
            <person name="Kataoka E."/>
            <person name="Keightley P.D."/>
            <person name="Kheradpour P."/>
            <person name="Kirkness E.F."/>
            <person name="Koerich L.B."/>
            <person name="Kristiansen K."/>
            <person name="Kudrna D."/>
            <person name="Kulathinal R.J."/>
            <person name="Kumar S."/>
            <person name="Kwok R."/>
            <person name="Lander E."/>
            <person name="Langley C.H."/>
            <person name="Lapoint R."/>
            <person name="Lazzaro B.P."/>
            <person name="Lee S.J."/>
            <person name="Levesque L."/>
            <person name="Li R."/>
            <person name="Lin C.F."/>
            <person name="Lin M.F."/>
            <person name="Lindblad-Toh K."/>
            <person name="Llopart A."/>
            <person name="Long M."/>
            <person name="Low L."/>
            <person name="Lozovsky E."/>
            <person name="Lu J."/>
            <person name="Luo M."/>
            <person name="Machado C.A."/>
            <person name="Makalowski W."/>
            <person name="Marzo M."/>
            <person name="Matsuda M."/>
            <person name="Matzkin L."/>
            <person name="McAllister B."/>
            <person name="McBride C.S."/>
            <person name="McKernan B."/>
            <person name="McKernan K."/>
            <person name="Mendez-Lago M."/>
            <person name="Minx P."/>
            <person name="Mollenhauer M.U."/>
            <person name="Montooth K."/>
            <person name="Mount S.M."/>
            <person name="Mu X."/>
            <person name="Myers E."/>
            <person name="Negre B."/>
            <person name="Newfeld S."/>
            <person name="Nielsen R."/>
            <person name="Noor M.A."/>
            <person name="O'Grady P."/>
            <person name="Pachter L."/>
            <person name="Papaceit M."/>
            <person name="Parisi M.J."/>
            <person name="Parisi M."/>
            <person name="Parts L."/>
            <person name="Pedersen J.S."/>
            <person name="Pesole G."/>
            <person name="Phillippy A.M."/>
            <person name="Ponting C.P."/>
            <person name="Pop M."/>
            <person name="Porcelli D."/>
            <person name="Powell J.R."/>
            <person name="Prohaska S."/>
            <person name="Pruitt K."/>
            <person name="Puig M."/>
            <person name="Quesneville H."/>
            <person name="Ram K.R."/>
            <person name="Rand D."/>
            <person name="Rasmussen M.D."/>
            <person name="Reed L.K."/>
            <person name="Reenan R."/>
            <person name="Reily A."/>
            <person name="Remington K.A."/>
            <person name="Rieger T.T."/>
            <person name="Ritchie M.G."/>
            <person name="Robin C."/>
            <person name="Rogers Y.H."/>
            <person name="Rohde C."/>
            <person name="Rozas J."/>
            <person name="Rubenfield M.J."/>
            <person name="Ruiz A."/>
            <person name="Russo S."/>
            <person name="Salzberg S.L."/>
            <person name="Sanchez-Gracia A."/>
            <person name="Saranga D.J."/>
            <person name="Sato H."/>
            <person name="Schaeffer S.W."/>
            <person name="Schatz M.C."/>
            <person name="Schlenke T."/>
            <person name="Schwartz R."/>
            <person name="Segarra C."/>
            <person name="Singh R.S."/>
            <person name="Sirot L."/>
            <person name="Sirota M."/>
            <person name="Sisneros N.B."/>
            <person name="Smith C.D."/>
            <person name="Smith T.F."/>
            <person name="Spieth J."/>
            <person name="Stage D.E."/>
            <person name="Stark A."/>
            <person name="Stephan W."/>
            <person name="Strausberg R.L."/>
            <person name="Strempel S."/>
            <person name="Sturgill D."/>
            <person name="Sutton G."/>
            <person name="Sutton G.G."/>
            <person name="Tao W."/>
            <person name="Teichmann S."/>
            <person name="Tobari Y.N."/>
            <person name="Tomimura Y."/>
            <person name="Tsolas J.M."/>
            <person name="Valente V.L."/>
            <person name="Venter E."/>
            <person name="Venter J.C."/>
            <person name="Vicario S."/>
            <person name="Vieira F.G."/>
            <person name="Vilella A.J."/>
            <person name="Villasante A."/>
            <person name="Walenz B."/>
            <person name="Wang J."/>
            <person name="Wasserman M."/>
            <person name="Watts T."/>
            <person name="Wilson D."/>
            <person name="Wilson R.K."/>
            <person name="Wing R.A."/>
            <person name="Wolfner M.F."/>
            <person name="Wong A."/>
            <person name="Wong G.K."/>
            <person name="Wu C.I."/>
            <person name="Wu G."/>
            <person name="Yamamoto D."/>
            <person name="Yang H.P."/>
            <person name="Yang S.P."/>
            <person name="Yorke J.A."/>
            <person name="Yoshida K."/>
            <person name="Zdobnov E."/>
            <person name="Zhang P."/>
            <person name="Zhang Y."/>
            <person name="Zimin A.V."/>
            <person name="Baldwin J."/>
            <person name="Abdouelleil A."/>
            <person name="Abdulkadir J."/>
            <person name="Abebe A."/>
            <person name="Abera B."/>
            <person name="Abreu J."/>
            <person name="Acer S.C."/>
            <person name="Aftuck L."/>
            <person name="Alexander A."/>
            <person name="An P."/>
            <person name="Anderson E."/>
            <person name="Anderson S."/>
            <person name="Arachi H."/>
            <person name="Azer M."/>
            <person name="Bachantsang P."/>
            <person name="Barry A."/>
            <person name="Bayul T."/>
            <person name="Berlin A."/>
            <person name="Bessette D."/>
            <person name="Bloom T."/>
            <person name="Blye J."/>
            <person name="Boguslavskiy L."/>
            <person name="Bonnet C."/>
            <person name="Boukhgalter B."/>
            <person name="Bourzgui I."/>
            <person name="Brown A."/>
            <person name="Cahill P."/>
            <person name="Channer S."/>
            <person name="Cheshatsang Y."/>
            <person name="Chuda L."/>
            <person name="Citroen M."/>
            <person name="Collymore A."/>
            <person name="Cooke P."/>
            <person name="Costello M."/>
            <person name="D'Aco K."/>
            <person name="Daza R."/>
            <person name="De Haan G."/>
            <person name="DeGray S."/>
            <person name="DeMaso C."/>
            <person name="Dhargay N."/>
            <person name="Dooley K."/>
            <person name="Dooley E."/>
            <person name="Doricent M."/>
            <person name="Dorje P."/>
            <person name="Dorjee K."/>
            <person name="Dupes A."/>
            <person name="Elong R."/>
            <person name="Falk J."/>
            <person name="Farina A."/>
            <person name="Faro S."/>
            <person name="Ferguson D."/>
            <person name="Fisher S."/>
            <person name="Foley C.D."/>
            <person name="Franke A."/>
            <person name="Friedrich D."/>
            <person name="Gadbois L."/>
            <person name="Gearin G."/>
            <person name="Gearin C.R."/>
            <person name="Giannoukos G."/>
            <person name="Goode T."/>
            <person name="Graham J."/>
            <person name="Grandbois E."/>
            <person name="Grewal S."/>
            <person name="Gyaltsen K."/>
            <person name="Hafez N."/>
            <person name="Hagos B."/>
            <person name="Hall J."/>
            <person name="Henson C."/>
            <person name="Hollinger A."/>
            <person name="Honan T."/>
            <person name="Huard M.D."/>
            <person name="Hughes L."/>
            <person name="Hurhula B."/>
            <person name="Husby M.E."/>
            <person name="Kamat A."/>
            <person name="Kanga B."/>
            <person name="Kashin S."/>
            <person name="Khazanovich D."/>
            <person name="Kisner P."/>
            <person name="Lance K."/>
            <person name="Lara M."/>
            <person name="Lee W."/>
            <person name="Lennon N."/>
            <person name="Letendre F."/>
            <person name="LeVine R."/>
            <person name="Lipovsky A."/>
            <person name="Liu X."/>
            <person name="Liu J."/>
            <person name="Liu S."/>
            <person name="Lokyitsang T."/>
            <person name="Lokyitsang Y."/>
            <person name="Lubonja R."/>
            <person name="Lui A."/>
            <person name="MacDonald P."/>
            <person name="Magnisalis V."/>
            <person name="Maru K."/>
            <person name="Matthews C."/>
            <person name="McCusker W."/>
            <person name="McDonough S."/>
            <person name="Mehta T."/>
            <person name="Meldrim J."/>
            <person name="Meneus L."/>
            <person name="Mihai O."/>
            <person name="Mihalev A."/>
            <person name="Mihova T."/>
            <person name="Mittelman R."/>
            <person name="Mlenga V."/>
            <person name="Montmayeur A."/>
            <person name="Mulrain L."/>
            <person name="Navidi A."/>
            <person name="Naylor J."/>
            <person name="Negash T."/>
            <person name="Nguyen T."/>
            <person name="Nguyen N."/>
            <person name="Nicol R."/>
            <person name="Norbu C."/>
            <person name="Norbu N."/>
            <person name="Novod N."/>
            <person name="O'Neill B."/>
            <person name="Osman S."/>
            <person name="Markiewicz E."/>
            <person name="Oyono O.L."/>
            <person name="Patti C."/>
            <person name="Phunkhang P."/>
            <person name="Pierre F."/>
            <person name="Priest M."/>
            <person name="Raghuraman S."/>
            <person name="Rege F."/>
            <person name="Reyes R."/>
            <person name="Rise C."/>
            <person name="Rogov P."/>
            <person name="Ross K."/>
            <person name="Ryan E."/>
            <person name="Settipalli S."/>
            <person name="Shea T."/>
            <person name="Sherpa N."/>
            <person name="Shi L."/>
            <person name="Shih D."/>
            <person name="Sparrow T."/>
            <person name="Spaulding J."/>
            <person name="Stalker J."/>
            <person name="Stange-Thomann N."/>
            <person name="Stavropoulos S."/>
            <person name="Stone C."/>
            <person name="Strader C."/>
            <person name="Tesfaye S."/>
            <person name="Thomson T."/>
            <person name="Thoulutsang Y."/>
            <person name="Thoulutsang D."/>
            <person name="Topham K."/>
            <person name="Topping I."/>
            <person name="Tsamla T."/>
            <person name="Vassiliev H."/>
            <person name="Vo A."/>
            <person name="Wangchuk T."/>
            <person name="Wangdi T."/>
            <person name="Weiand M."/>
            <person name="Wilkinson J."/>
            <person name="Wilson A."/>
            <person name="Yadav S."/>
            <person name="Young G."/>
            <person name="Yu Q."/>
            <person name="Zembek L."/>
            <person name="Zhong D."/>
            <person name="Zimmer A."/>
            <person name="Zwirko Z."/>
            <person name="Jaffe D.B."/>
            <person name="Alvarez P."/>
            <person name="Brockman W."/>
            <person name="Butler J."/>
            <person name="Chin C."/>
            <person name="Gnerre S."/>
            <person name="Grabherr M."/>
            <person name="Kleber M."/>
            <person name="Mauceli E."/>
            <person name="MacCallum I."/>
        </authorList>
    </citation>
    <scope>NUCLEOTIDE SEQUENCE [LARGE SCALE GENOMIC DNA]</scope>
    <source>
        <strain evidence="2 3">TSC#14021-0224.01</strain>
    </source>
</reference>
<dbReference type="eggNOG" id="ENOG502QW2V">
    <property type="taxonomic scope" value="Eukaryota"/>
</dbReference>
<feature type="compositionally biased region" description="Basic and acidic residues" evidence="1">
    <location>
        <begin position="191"/>
        <end position="219"/>
    </location>
</feature>
<dbReference type="PhylomeDB" id="B3NVN7"/>
<dbReference type="EMBL" id="CH954180">
    <property type="protein sequence ID" value="EDV46702.1"/>
    <property type="molecule type" value="Genomic_DNA"/>
</dbReference>
<name>B3NVN7_DROER</name>
<evidence type="ECO:0000313" key="2">
    <source>
        <dbReference type="EMBL" id="EDV46702.1"/>
    </source>
</evidence>
<keyword evidence="3" id="KW-1185">Reference proteome</keyword>
<dbReference type="GO" id="GO:0034693">
    <property type="term" value="C:U11/U12 snRNP"/>
    <property type="evidence" value="ECO:0007669"/>
    <property type="project" value="EnsemblMetazoa"/>
</dbReference>
<protein>
    <submittedName>
        <fullName evidence="2">Uncharacterized protein</fullName>
    </submittedName>
</protein>
<gene>
    <name evidence="2" type="primary">Dere\GG18054</name>
    <name evidence="2" type="synonym">dere_GLEANR_2928</name>
    <name evidence="2" type="synonym">GG18054</name>
    <name evidence="2" type="ORF">Dere_GG18054</name>
</gene>
<dbReference type="GO" id="GO:0000380">
    <property type="term" value="P:alternative mRNA splicing, via spliceosome"/>
    <property type="evidence" value="ECO:0007669"/>
    <property type="project" value="EnsemblMetazoa"/>
</dbReference>
<reference evidence="2 3" key="2">
    <citation type="journal article" date="2008" name="Bioinformatics">
        <title>Assembly reconciliation.</title>
        <authorList>
            <person name="Zimin A.V."/>
            <person name="Smith D.R."/>
            <person name="Sutton G."/>
            <person name="Yorke J.A."/>
        </authorList>
    </citation>
    <scope>NUCLEOTIDE SEQUENCE [LARGE SCALE GENOMIC DNA]</scope>
    <source>
        <strain evidence="2 3">TSC#14021-0224.01</strain>
    </source>
</reference>
<dbReference type="OrthoDB" id="69229at2759"/>
<feature type="compositionally biased region" description="Basic and acidic residues" evidence="1">
    <location>
        <begin position="235"/>
        <end position="250"/>
    </location>
</feature>
<sequence length="316" mass="37517">MSGEDVDEKREQLCLFVAASRKRLHAILKRFGWSERGVMEASDHILQDKDGATASEVLPLPASCSKDPAFSIQLDDSTIQGIVGTGGARRLPLPAVSFDDLQAGLDASERLLIYEHVLQHTKKHPQFQDNAAFTEVVGETRRERKKQRRHRKSKPTLNEELNQLVGLQMQALERQWQQEHDARLQKHRGRHNEQTQHRAVTERHQEHKGRHDEPVERFREHRGRPTGQTQHRERHNQQTERLEEHKDRGQRQVHRVWRHEHRDWHKHHSGSRQRSRSRSRSRERGLEKQCHGDRRREEREPRGHHHKKHRSHTFRH</sequence>
<dbReference type="KEGG" id="der:6550393"/>
<dbReference type="HOGENOM" id="CLU_861264_0_0_1"/>
<feature type="region of interest" description="Disordered" evidence="1">
    <location>
        <begin position="177"/>
        <end position="316"/>
    </location>
</feature>
<dbReference type="Proteomes" id="UP000008711">
    <property type="component" value="Unassembled WGS sequence"/>
</dbReference>
<feature type="compositionally biased region" description="Basic residues" evidence="1">
    <location>
        <begin position="251"/>
        <end position="279"/>
    </location>
</feature>
<feature type="compositionally biased region" description="Basic residues" evidence="1">
    <location>
        <begin position="143"/>
        <end position="154"/>
    </location>
</feature>